<dbReference type="PANTHER" id="PTHR43591:SF24">
    <property type="entry name" value="2-METHOXY-6-POLYPRENYL-1,4-BENZOQUINOL METHYLASE, MITOCHONDRIAL"/>
    <property type="match status" value="1"/>
</dbReference>
<keyword evidence="2" id="KW-0808">Transferase</keyword>
<dbReference type="Gene3D" id="3.40.50.150">
    <property type="entry name" value="Vaccinia Virus protein VP39"/>
    <property type="match status" value="1"/>
</dbReference>
<protein>
    <submittedName>
        <fullName evidence="2">Methyltransferase domain-containing protein</fullName>
    </submittedName>
</protein>
<dbReference type="SUPFAM" id="SSF53335">
    <property type="entry name" value="S-adenosyl-L-methionine-dependent methyltransferases"/>
    <property type="match status" value="1"/>
</dbReference>
<gene>
    <name evidence="2" type="ORF">GCM10009851_29580</name>
</gene>
<name>A0ABP5QRG9_9MICO</name>
<proteinExistence type="predicted"/>
<comment type="caution">
    <text evidence="2">The sequence shown here is derived from an EMBL/GenBank/DDBJ whole genome shotgun (WGS) entry which is preliminary data.</text>
</comment>
<dbReference type="EMBL" id="BAAAQY010000009">
    <property type="protein sequence ID" value="GAA2242339.1"/>
    <property type="molecule type" value="Genomic_DNA"/>
</dbReference>
<dbReference type="GO" id="GO:0032259">
    <property type="term" value="P:methylation"/>
    <property type="evidence" value="ECO:0007669"/>
    <property type="project" value="UniProtKB-KW"/>
</dbReference>
<dbReference type="RefSeq" id="WP_259480433.1">
    <property type="nucleotide sequence ID" value="NZ_BAAAQY010000009.1"/>
</dbReference>
<feature type="domain" description="Methyltransferase" evidence="1">
    <location>
        <begin position="36"/>
        <end position="147"/>
    </location>
</feature>
<accession>A0ABP5QRG9</accession>
<dbReference type="PANTHER" id="PTHR43591">
    <property type="entry name" value="METHYLTRANSFERASE"/>
    <property type="match status" value="1"/>
</dbReference>
<dbReference type="InterPro" id="IPR029063">
    <property type="entry name" value="SAM-dependent_MTases_sf"/>
</dbReference>
<keyword evidence="3" id="KW-1185">Reference proteome</keyword>
<dbReference type="Pfam" id="PF13847">
    <property type="entry name" value="Methyltransf_31"/>
    <property type="match status" value="1"/>
</dbReference>
<evidence type="ECO:0000259" key="1">
    <source>
        <dbReference type="Pfam" id="PF13847"/>
    </source>
</evidence>
<dbReference type="GO" id="GO:0008168">
    <property type="term" value="F:methyltransferase activity"/>
    <property type="evidence" value="ECO:0007669"/>
    <property type="project" value="UniProtKB-KW"/>
</dbReference>
<evidence type="ECO:0000313" key="3">
    <source>
        <dbReference type="Proteomes" id="UP001500929"/>
    </source>
</evidence>
<dbReference type="CDD" id="cd02440">
    <property type="entry name" value="AdoMet_MTases"/>
    <property type="match status" value="1"/>
</dbReference>
<dbReference type="InterPro" id="IPR025714">
    <property type="entry name" value="Methyltranfer_dom"/>
</dbReference>
<organism evidence="2 3">
    <name type="scientific">Herbiconiux moechotypicola</name>
    <dbReference type="NCBI Taxonomy" id="637393"/>
    <lineage>
        <taxon>Bacteria</taxon>
        <taxon>Bacillati</taxon>
        <taxon>Actinomycetota</taxon>
        <taxon>Actinomycetes</taxon>
        <taxon>Micrococcales</taxon>
        <taxon>Microbacteriaceae</taxon>
        <taxon>Herbiconiux</taxon>
    </lineage>
</organism>
<sequence>MSEREHYTHGHHESVLRSHTWRTVENSAAYLAPHLSPGLTLLDVGSGPGTITIDFARRLAPGGTVTGIDAAAEIVAQATAAAEAEGVTNVSFRTGDAYALDFPDDSFDVVHAHQVLQHLADPVAALREFRRVTKPGGLVAARDVDYGGALIHPPLPGLMRWRTVYDAVHRSNGGDPWAGRSLKAWAIDAGFTEVETTASTWCFATDAERAWWGGLWADRTLQSAFGPRALEIGAATAGELDEISGAWRQWVHEPSGVFVFPHLEIVARA</sequence>
<evidence type="ECO:0000313" key="2">
    <source>
        <dbReference type="EMBL" id="GAA2242339.1"/>
    </source>
</evidence>
<keyword evidence="2" id="KW-0489">Methyltransferase</keyword>
<reference evidence="3" key="1">
    <citation type="journal article" date="2019" name="Int. J. Syst. Evol. Microbiol.">
        <title>The Global Catalogue of Microorganisms (GCM) 10K type strain sequencing project: providing services to taxonomists for standard genome sequencing and annotation.</title>
        <authorList>
            <consortium name="The Broad Institute Genomics Platform"/>
            <consortium name="The Broad Institute Genome Sequencing Center for Infectious Disease"/>
            <person name="Wu L."/>
            <person name="Ma J."/>
        </authorList>
    </citation>
    <scope>NUCLEOTIDE SEQUENCE [LARGE SCALE GENOMIC DNA]</scope>
    <source>
        <strain evidence="3">JCM 16117</strain>
    </source>
</reference>
<dbReference type="Proteomes" id="UP001500929">
    <property type="component" value="Unassembled WGS sequence"/>
</dbReference>